<sequence>MAKKSLNFTFACLLISMLCSVPSVYNCISLLKFGFPDYYSKFMFHLSYCDLKALLRILHGLVRSFLCLTPDHISHLPCCLDLTD</sequence>
<organism evidence="1">
    <name type="scientific">Arundo donax</name>
    <name type="common">Giant reed</name>
    <name type="synonym">Donax arundinaceus</name>
    <dbReference type="NCBI Taxonomy" id="35708"/>
    <lineage>
        <taxon>Eukaryota</taxon>
        <taxon>Viridiplantae</taxon>
        <taxon>Streptophyta</taxon>
        <taxon>Embryophyta</taxon>
        <taxon>Tracheophyta</taxon>
        <taxon>Spermatophyta</taxon>
        <taxon>Magnoliopsida</taxon>
        <taxon>Liliopsida</taxon>
        <taxon>Poales</taxon>
        <taxon>Poaceae</taxon>
        <taxon>PACMAD clade</taxon>
        <taxon>Arundinoideae</taxon>
        <taxon>Arundineae</taxon>
        <taxon>Arundo</taxon>
    </lineage>
</organism>
<evidence type="ECO:0000313" key="1">
    <source>
        <dbReference type="EMBL" id="JAD31520.1"/>
    </source>
</evidence>
<dbReference type="EMBL" id="GBRH01266375">
    <property type="protein sequence ID" value="JAD31520.1"/>
    <property type="molecule type" value="Transcribed_RNA"/>
</dbReference>
<dbReference type="AlphaFoldDB" id="A0A0A8Z424"/>
<name>A0A0A8Z424_ARUDO</name>
<accession>A0A0A8Z424</accession>
<proteinExistence type="predicted"/>
<reference evidence="1" key="1">
    <citation type="submission" date="2014-09" db="EMBL/GenBank/DDBJ databases">
        <authorList>
            <person name="Magalhaes I.L.F."/>
            <person name="Oliveira U."/>
            <person name="Santos F.R."/>
            <person name="Vidigal T.H.D.A."/>
            <person name="Brescovit A.D."/>
            <person name="Santos A.J."/>
        </authorList>
    </citation>
    <scope>NUCLEOTIDE SEQUENCE</scope>
    <source>
        <tissue evidence="1">Shoot tissue taken approximately 20 cm above the soil surface</tissue>
    </source>
</reference>
<protein>
    <submittedName>
        <fullName evidence="1">Uncharacterized protein</fullName>
    </submittedName>
</protein>
<reference evidence="1" key="2">
    <citation type="journal article" date="2015" name="Data Brief">
        <title>Shoot transcriptome of the giant reed, Arundo donax.</title>
        <authorList>
            <person name="Barrero R.A."/>
            <person name="Guerrero F.D."/>
            <person name="Moolhuijzen P."/>
            <person name="Goolsby J.A."/>
            <person name="Tidwell J."/>
            <person name="Bellgard S.E."/>
            <person name="Bellgard M.I."/>
        </authorList>
    </citation>
    <scope>NUCLEOTIDE SEQUENCE</scope>
    <source>
        <tissue evidence="1">Shoot tissue taken approximately 20 cm above the soil surface</tissue>
    </source>
</reference>